<proteinExistence type="predicted"/>
<dbReference type="GO" id="GO:0016787">
    <property type="term" value="F:hydrolase activity"/>
    <property type="evidence" value="ECO:0007669"/>
    <property type="project" value="UniProtKB-KW"/>
</dbReference>
<keyword evidence="1" id="KW-0472">Membrane</keyword>
<keyword evidence="5" id="KW-1185">Reference proteome</keyword>
<evidence type="ECO:0000313" key="4">
    <source>
        <dbReference type="EMBL" id="MEE6310663.1"/>
    </source>
</evidence>
<reference evidence="4 5" key="1">
    <citation type="submission" date="2024-01" db="EMBL/GenBank/DDBJ databases">
        <title>Genome insights into Plantactinospora veratri sp. nov.</title>
        <authorList>
            <person name="Wang L."/>
        </authorList>
    </citation>
    <scope>NUCLEOTIDE SEQUENCE [LARGE SCALE GENOMIC DNA]</scope>
    <source>
        <strain evidence="4 5">NEAU-FHS4</strain>
    </source>
</reference>
<dbReference type="RefSeq" id="WP_331209002.1">
    <property type="nucleotide sequence ID" value="NZ_JAZGQL010000012.1"/>
</dbReference>
<dbReference type="Pfam" id="PF02517">
    <property type="entry name" value="Rce1-like"/>
    <property type="match status" value="1"/>
</dbReference>
<sequence length="285" mass="30780">MPRRILTGVGVALLIAAPVALALFSGAEVRTSADAEAPAKPLAGIVAATLVGLLLVRLVPLRLPAMPAAGAAERPALGRQAIGLVGIALLLPAVVLAVDPGIWYAPIKLLLFFGGAALVLRCWPTEWRGGRAHRRVLPSRWYWLGPLPALVGWAYLLYYSPLAGSQDMSGYRQYDRIYLLAATLLTFVTASLAEEIFYRALLQTRLEALYGRWPAIVATSLLFAAMHVHRIGDGPLWEMVAVMLAWNGGFGLLAGYLWARHRNVWAIVALHTAVNSLNLLPLLVG</sequence>
<feature type="transmembrane region" description="Helical" evidence="1">
    <location>
        <begin position="178"/>
        <end position="197"/>
    </location>
</feature>
<evidence type="ECO:0000313" key="3">
    <source>
        <dbReference type="EMBL" id="MEE6308721.1"/>
    </source>
</evidence>
<feature type="transmembrane region" description="Helical" evidence="1">
    <location>
        <begin position="240"/>
        <end position="259"/>
    </location>
</feature>
<protein>
    <submittedName>
        <fullName evidence="4">CPBP family intramembrane glutamic endopeptidase</fullName>
        <ecNumber evidence="4">3.4.-.-</ecNumber>
    </submittedName>
</protein>
<feature type="transmembrane region" description="Helical" evidence="1">
    <location>
        <begin position="38"/>
        <end position="56"/>
    </location>
</feature>
<comment type="caution">
    <text evidence="4">The sequence shown here is derived from an EMBL/GenBank/DDBJ whole genome shotgun (WGS) entry which is preliminary data.</text>
</comment>
<feature type="transmembrane region" description="Helical" evidence="1">
    <location>
        <begin position="102"/>
        <end position="120"/>
    </location>
</feature>
<dbReference type="PANTHER" id="PTHR39430">
    <property type="entry name" value="MEMBRANE-ASSOCIATED PROTEASE-RELATED"/>
    <property type="match status" value="1"/>
</dbReference>
<dbReference type="PANTHER" id="PTHR39430:SF1">
    <property type="entry name" value="PROTEASE"/>
    <property type="match status" value="1"/>
</dbReference>
<evidence type="ECO:0000256" key="1">
    <source>
        <dbReference type="SAM" id="Phobius"/>
    </source>
</evidence>
<accession>A0ABU7SL52</accession>
<gene>
    <name evidence="3" type="ORF">V1634_17970</name>
    <name evidence="4" type="ORF">V1634_27860</name>
</gene>
<dbReference type="EC" id="3.4.-.-" evidence="4"/>
<feature type="transmembrane region" description="Helical" evidence="1">
    <location>
        <begin position="141"/>
        <end position="158"/>
    </location>
</feature>
<feature type="transmembrane region" description="Helical" evidence="1">
    <location>
        <begin position="77"/>
        <end position="96"/>
    </location>
</feature>
<organism evidence="4 5">
    <name type="scientific">Plantactinospora veratri</name>
    <dbReference type="NCBI Taxonomy" id="1436122"/>
    <lineage>
        <taxon>Bacteria</taxon>
        <taxon>Bacillati</taxon>
        <taxon>Actinomycetota</taxon>
        <taxon>Actinomycetes</taxon>
        <taxon>Micromonosporales</taxon>
        <taxon>Micromonosporaceae</taxon>
        <taxon>Plantactinospora</taxon>
    </lineage>
</organism>
<dbReference type="EMBL" id="JAZGQL010000012">
    <property type="protein sequence ID" value="MEE6308721.1"/>
    <property type="molecule type" value="Genomic_DNA"/>
</dbReference>
<evidence type="ECO:0000259" key="2">
    <source>
        <dbReference type="Pfam" id="PF02517"/>
    </source>
</evidence>
<keyword evidence="1" id="KW-1133">Transmembrane helix</keyword>
<feature type="transmembrane region" description="Helical" evidence="1">
    <location>
        <begin position="209"/>
        <end position="228"/>
    </location>
</feature>
<feature type="transmembrane region" description="Helical" evidence="1">
    <location>
        <begin position="264"/>
        <end position="284"/>
    </location>
</feature>
<dbReference type="EMBL" id="JAZGQL010000027">
    <property type="protein sequence ID" value="MEE6310663.1"/>
    <property type="molecule type" value="Genomic_DNA"/>
</dbReference>
<dbReference type="InterPro" id="IPR003675">
    <property type="entry name" value="Rce1/LyrA-like_dom"/>
</dbReference>
<dbReference type="Proteomes" id="UP001339911">
    <property type="component" value="Unassembled WGS sequence"/>
</dbReference>
<evidence type="ECO:0000313" key="5">
    <source>
        <dbReference type="Proteomes" id="UP001339911"/>
    </source>
</evidence>
<name>A0ABU7SL52_9ACTN</name>
<feature type="domain" description="CAAX prenyl protease 2/Lysostaphin resistance protein A-like" evidence="2">
    <location>
        <begin position="179"/>
        <end position="276"/>
    </location>
</feature>
<keyword evidence="1" id="KW-0812">Transmembrane</keyword>
<keyword evidence="4" id="KW-0378">Hydrolase</keyword>